<keyword evidence="6 10" id="KW-0326">Glycosidase</keyword>
<dbReference type="GO" id="GO:0016139">
    <property type="term" value="P:glycoside catabolic process"/>
    <property type="evidence" value="ECO:0007669"/>
    <property type="project" value="TreeGrafter"/>
</dbReference>
<dbReference type="Pfam" id="PF01120">
    <property type="entry name" value="Alpha_L_fucos"/>
    <property type="match status" value="1"/>
</dbReference>
<evidence type="ECO:0000259" key="9">
    <source>
        <dbReference type="Pfam" id="PF01120"/>
    </source>
</evidence>
<gene>
    <name evidence="10" type="ORF">AVDCRST_MAG85-2926</name>
</gene>
<dbReference type="SUPFAM" id="SSF51445">
    <property type="entry name" value="(Trans)glycosidases"/>
    <property type="match status" value="1"/>
</dbReference>
<protein>
    <recommendedName>
        <fullName evidence="3">alpha-L-fucosidase</fullName>
        <ecNumber evidence="3">3.2.1.51</ecNumber>
    </recommendedName>
</protein>
<keyword evidence="5 10" id="KW-0378">Hydrolase</keyword>
<dbReference type="SMART" id="SM00812">
    <property type="entry name" value="Alpha_L_fucos"/>
    <property type="match status" value="1"/>
</dbReference>
<dbReference type="InterPro" id="IPR000933">
    <property type="entry name" value="Glyco_hydro_29"/>
</dbReference>
<organism evidence="10">
    <name type="scientific">uncultured Solirubrobacteraceae bacterium</name>
    <dbReference type="NCBI Taxonomy" id="1162706"/>
    <lineage>
        <taxon>Bacteria</taxon>
        <taxon>Bacillati</taxon>
        <taxon>Actinomycetota</taxon>
        <taxon>Thermoleophilia</taxon>
        <taxon>Solirubrobacterales</taxon>
        <taxon>Solirubrobacteraceae</taxon>
        <taxon>environmental samples</taxon>
    </lineage>
</organism>
<feature type="chain" id="PRO_5039608891" description="alpha-L-fucosidase" evidence="8">
    <location>
        <begin position="22"/>
        <end position="508"/>
    </location>
</feature>
<dbReference type="Gene3D" id="3.20.20.80">
    <property type="entry name" value="Glycosidases"/>
    <property type="match status" value="1"/>
</dbReference>
<evidence type="ECO:0000256" key="7">
    <source>
        <dbReference type="SAM" id="MobiDB-lite"/>
    </source>
</evidence>
<feature type="signal peptide" evidence="8">
    <location>
        <begin position="1"/>
        <end position="21"/>
    </location>
</feature>
<dbReference type="Gene3D" id="2.60.40.1180">
    <property type="entry name" value="Golgi alpha-mannosidase II"/>
    <property type="match status" value="1"/>
</dbReference>
<evidence type="ECO:0000313" key="10">
    <source>
        <dbReference type="EMBL" id="CAA9521539.1"/>
    </source>
</evidence>
<dbReference type="AlphaFoldDB" id="A0A6J4TF49"/>
<evidence type="ECO:0000256" key="1">
    <source>
        <dbReference type="ARBA" id="ARBA00004071"/>
    </source>
</evidence>
<evidence type="ECO:0000256" key="5">
    <source>
        <dbReference type="ARBA" id="ARBA00022801"/>
    </source>
</evidence>
<keyword evidence="4 8" id="KW-0732">Signal</keyword>
<dbReference type="PANTHER" id="PTHR10030">
    <property type="entry name" value="ALPHA-L-FUCOSIDASE"/>
    <property type="match status" value="1"/>
</dbReference>
<evidence type="ECO:0000256" key="8">
    <source>
        <dbReference type="SAM" id="SignalP"/>
    </source>
</evidence>
<sequence length="508" mass="56656">MPLPHPARVAAVLLASCSALAVAAPAASAEYLPTRASLDRHVVPAWYSDAKLGIFVQWNGSSVPAYAPTRRGQRVGGFPYTGVSNYAEWYWRNAAFSGSPQQKHHARKYGARVTYDDLVKRWKGERFEPRRWLQLFKDAGAKYFVLVAKHHDGVALWPSKVSDRTTVKMGPRRDVAGELMKEARRFPSLRPGLYYSITEWFNPAPNPSLTPDAEDSASNSLLWKATAPNLVTGKPVPYTGYKPVSDYAKGLVVPQIRELIRRYKPQVLWCDIGGDADYYQSNRWISELYNTVGDRAVVNDRCGRTAHSDYTTPEYSIYEEVHREPWEATRGLGFSFGFNAEEERNDNYVSSDYLIAVFTDIVAKGGNLLLNVGPRADGTISPKQASRLRDLGRWIRVNGQAIRGSRPWTQARDDGQALDASPERPGPDQSTLAPGDRVVGFPFDKPTGTRFTVKPRAFYILRMGWPGSKLRVRAAVPVREGDRLTLLGNGNAPLRWTREGGGLVVSMP</sequence>
<feature type="region of interest" description="Disordered" evidence="7">
    <location>
        <begin position="405"/>
        <end position="437"/>
    </location>
</feature>
<dbReference type="PRINTS" id="PR00741">
    <property type="entry name" value="GLHYDRLASE29"/>
</dbReference>
<evidence type="ECO:0000256" key="2">
    <source>
        <dbReference type="ARBA" id="ARBA00007951"/>
    </source>
</evidence>
<dbReference type="GO" id="GO:0005764">
    <property type="term" value="C:lysosome"/>
    <property type="evidence" value="ECO:0007669"/>
    <property type="project" value="TreeGrafter"/>
</dbReference>
<reference evidence="10" key="1">
    <citation type="submission" date="2020-02" db="EMBL/GenBank/DDBJ databases">
        <authorList>
            <person name="Meier V. D."/>
        </authorList>
    </citation>
    <scope>NUCLEOTIDE SEQUENCE</scope>
    <source>
        <strain evidence="10">AVDCRST_MAG85</strain>
    </source>
</reference>
<name>A0A6J4TF49_9ACTN</name>
<evidence type="ECO:0000256" key="4">
    <source>
        <dbReference type="ARBA" id="ARBA00022729"/>
    </source>
</evidence>
<dbReference type="GO" id="GO:0006004">
    <property type="term" value="P:fucose metabolic process"/>
    <property type="evidence" value="ECO:0007669"/>
    <property type="project" value="InterPro"/>
</dbReference>
<feature type="domain" description="Glycoside hydrolase family 29 N-terminal" evidence="9">
    <location>
        <begin position="20"/>
        <end position="400"/>
    </location>
</feature>
<comment type="similarity">
    <text evidence="2">Belongs to the glycosyl hydrolase 29 family.</text>
</comment>
<dbReference type="InterPro" id="IPR017853">
    <property type="entry name" value="GH"/>
</dbReference>
<dbReference type="InterPro" id="IPR057739">
    <property type="entry name" value="Glyco_hydro_29_N"/>
</dbReference>
<proteinExistence type="inferred from homology"/>
<dbReference type="GO" id="GO:0004560">
    <property type="term" value="F:alpha-L-fucosidase activity"/>
    <property type="evidence" value="ECO:0007669"/>
    <property type="project" value="UniProtKB-EC"/>
</dbReference>
<comment type="function">
    <text evidence="1">Alpha-L-fucosidase is responsible for hydrolyzing the alpha-1,6-linked fucose joined to the reducing-end N-acetylglucosamine of the carbohydrate moieties of glycoproteins.</text>
</comment>
<dbReference type="EMBL" id="CADCVT010000322">
    <property type="protein sequence ID" value="CAA9521539.1"/>
    <property type="molecule type" value="Genomic_DNA"/>
</dbReference>
<evidence type="ECO:0000256" key="6">
    <source>
        <dbReference type="ARBA" id="ARBA00023295"/>
    </source>
</evidence>
<dbReference type="InterPro" id="IPR016286">
    <property type="entry name" value="FUC_metazoa-typ"/>
</dbReference>
<dbReference type="PANTHER" id="PTHR10030:SF37">
    <property type="entry name" value="ALPHA-L-FUCOSIDASE-RELATED"/>
    <property type="match status" value="1"/>
</dbReference>
<dbReference type="InterPro" id="IPR013780">
    <property type="entry name" value="Glyco_hydro_b"/>
</dbReference>
<feature type="non-terminal residue" evidence="10">
    <location>
        <position position="508"/>
    </location>
</feature>
<accession>A0A6J4TF49</accession>
<feature type="compositionally biased region" description="Basic and acidic residues" evidence="7">
    <location>
        <begin position="411"/>
        <end position="426"/>
    </location>
</feature>
<dbReference type="EC" id="3.2.1.51" evidence="3"/>
<evidence type="ECO:0000256" key="3">
    <source>
        <dbReference type="ARBA" id="ARBA00012662"/>
    </source>
</evidence>